<evidence type="ECO:0000313" key="3">
    <source>
        <dbReference type="Proteomes" id="UP000284706"/>
    </source>
</evidence>
<organism evidence="2 3">
    <name type="scientific">Gymnopilus dilepis</name>
    <dbReference type="NCBI Taxonomy" id="231916"/>
    <lineage>
        <taxon>Eukaryota</taxon>
        <taxon>Fungi</taxon>
        <taxon>Dikarya</taxon>
        <taxon>Basidiomycota</taxon>
        <taxon>Agaricomycotina</taxon>
        <taxon>Agaricomycetes</taxon>
        <taxon>Agaricomycetidae</taxon>
        <taxon>Agaricales</taxon>
        <taxon>Agaricineae</taxon>
        <taxon>Hymenogastraceae</taxon>
        <taxon>Gymnopilus</taxon>
    </lineage>
</organism>
<name>A0A409WCB8_9AGAR</name>
<proteinExistence type="predicted"/>
<dbReference type="EMBL" id="NHYE01005189">
    <property type="protein sequence ID" value="PPQ76164.1"/>
    <property type="molecule type" value="Genomic_DNA"/>
</dbReference>
<dbReference type="InParanoid" id="A0A409WCB8"/>
<keyword evidence="3" id="KW-1185">Reference proteome</keyword>
<reference evidence="2 3" key="1">
    <citation type="journal article" date="2018" name="Evol. Lett.">
        <title>Horizontal gene cluster transfer increased hallucinogenic mushroom diversity.</title>
        <authorList>
            <person name="Reynolds H.T."/>
            <person name="Vijayakumar V."/>
            <person name="Gluck-Thaler E."/>
            <person name="Korotkin H.B."/>
            <person name="Matheny P.B."/>
            <person name="Slot J.C."/>
        </authorList>
    </citation>
    <scope>NUCLEOTIDE SEQUENCE [LARGE SCALE GENOMIC DNA]</scope>
    <source>
        <strain evidence="2 3">SRW20</strain>
    </source>
</reference>
<evidence type="ECO:0000256" key="1">
    <source>
        <dbReference type="SAM" id="MobiDB-lite"/>
    </source>
</evidence>
<comment type="caution">
    <text evidence="2">The sequence shown here is derived from an EMBL/GenBank/DDBJ whole genome shotgun (WGS) entry which is preliminary data.</text>
</comment>
<dbReference type="Proteomes" id="UP000284706">
    <property type="component" value="Unassembled WGS sequence"/>
</dbReference>
<protein>
    <submittedName>
        <fullName evidence="2">Uncharacterized protein</fullName>
    </submittedName>
</protein>
<accession>A0A409WCB8</accession>
<dbReference type="AlphaFoldDB" id="A0A409WCB8"/>
<sequence>MSPLQAPVQEQDITDRLDSDPLQTCQSPNTLYYPSMPRVAFKHAWAKTGIVLRTSDILIRSSTSEAEEASESIRLRHPDHIAQVSLWTPLTMPNTDPTKVRYFAQANVLVDGDWAHVLFKAFDYNQKPYSTTSAFHPIVLILLAETVKIPPLKRTGYRRQHINQQIGDYHEHTAFLCIDVHIAREALHGSYKYLLDRLRTLL</sequence>
<feature type="region of interest" description="Disordered" evidence="1">
    <location>
        <begin position="1"/>
        <end position="21"/>
    </location>
</feature>
<gene>
    <name evidence="2" type="ORF">CVT26_009222</name>
</gene>
<evidence type="ECO:0000313" key="2">
    <source>
        <dbReference type="EMBL" id="PPQ76164.1"/>
    </source>
</evidence>